<evidence type="ECO:0000256" key="7">
    <source>
        <dbReference type="ARBA" id="ARBA00022840"/>
    </source>
</evidence>
<evidence type="ECO:0000256" key="4">
    <source>
        <dbReference type="ARBA" id="ARBA00022679"/>
    </source>
</evidence>
<evidence type="ECO:0000256" key="2">
    <source>
        <dbReference type="ARBA" id="ARBA00012438"/>
    </source>
</evidence>
<reference evidence="12" key="1">
    <citation type="submission" date="2023-07" db="EMBL/GenBank/DDBJ databases">
        <title>30 novel species of actinomycetes from the DSMZ collection.</title>
        <authorList>
            <person name="Nouioui I."/>
        </authorList>
    </citation>
    <scope>NUCLEOTIDE SEQUENCE [LARGE SCALE GENOMIC DNA]</scope>
    <source>
        <strain evidence="12">DSM 44938</strain>
    </source>
</reference>
<evidence type="ECO:0000256" key="6">
    <source>
        <dbReference type="ARBA" id="ARBA00022777"/>
    </source>
</evidence>
<evidence type="ECO:0000256" key="3">
    <source>
        <dbReference type="ARBA" id="ARBA00022553"/>
    </source>
</evidence>
<dbReference type="InterPro" id="IPR003594">
    <property type="entry name" value="HATPase_dom"/>
</dbReference>
<dbReference type="EMBL" id="JAVREL010000013">
    <property type="protein sequence ID" value="MDT0345267.1"/>
    <property type="molecule type" value="Genomic_DNA"/>
</dbReference>
<keyword evidence="3" id="KW-0597">Phosphoprotein</keyword>
<keyword evidence="9" id="KW-0472">Membrane</keyword>
<name>A0ABU2MV42_9ACTN</name>
<accession>A0ABU2MV42</accession>
<keyword evidence="4" id="KW-0808">Transferase</keyword>
<dbReference type="PANTHER" id="PTHR24421:SF10">
    <property type="entry name" value="NITRATE_NITRITE SENSOR PROTEIN NARQ"/>
    <property type="match status" value="1"/>
</dbReference>
<dbReference type="Gene3D" id="3.30.565.10">
    <property type="entry name" value="Histidine kinase-like ATPase, C-terminal domain"/>
    <property type="match status" value="1"/>
</dbReference>
<dbReference type="InterPro" id="IPR050482">
    <property type="entry name" value="Sensor_HK_TwoCompSys"/>
</dbReference>
<dbReference type="SUPFAM" id="SSF55874">
    <property type="entry name" value="ATPase domain of HSP90 chaperone/DNA topoisomerase II/histidine kinase"/>
    <property type="match status" value="1"/>
</dbReference>
<evidence type="ECO:0000313" key="12">
    <source>
        <dbReference type="Proteomes" id="UP001183246"/>
    </source>
</evidence>
<feature type="domain" description="Histidine kinase/HSP90-like ATPase" evidence="10">
    <location>
        <begin position="298"/>
        <end position="396"/>
    </location>
</feature>
<evidence type="ECO:0000256" key="5">
    <source>
        <dbReference type="ARBA" id="ARBA00022741"/>
    </source>
</evidence>
<evidence type="ECO:0000313" key="11">
    <source>
        <dbReference type="EMBL" id="MDT0345267.1"/>
    </source>
</evidence>
<keyword evidence="6 11" id="KW-0418">Kinase</keyword>
<keyword evidence="7" id="KW-0067">ATP-binding</keyword>
<feature type="transmembrane region" description="Helical" evidence="9">
    <location>
        <begin position="21"/>
        <end position="39"/>
    </location>
</feature>
<comment type="caution">
    <text evidence="11">The sequence shown here is derived from an EMBL/GenBank/DDBJ whole genome shotgun (WGS) entry which is preliminary data.</text>
</comment>
<gene>
    <name evidence="11" type="ORF">RM590_22060</name>
</gene>
<dbReference type="Pfam" id="PF02518">
    <property type="entry name" value="HATPase_c"/>
    <property type="match status" value="1"/>
</dbReference>
<dbReference type="Pfam" id="PF07730">
    <property type="entry name" value="HisKA_3"/>
    <property type="match status" value="1"/>
</dbReference>
<dbReference type="InterPro" id="IPR055558">
    <property type="entry name" value="DUF7134"/>
</dbReference>
<dbReference type="Proteomes" id="UP001183246">
    <property type="component" value="Unassembled WGS sequence"/>
</dbReference>
<keyword evidence="9" id="KW-1133">Transmembrane helix</keyword>
<evidence type="ECO:0000256" key="1">
    <source>
        <dbReference type="ARBA" id="ARBA00000085"/>
    </source>
</evidence>
<evidence type="ECO:0000256" key="8">
    <source>
        <dbReference type="ARBA" id="ARBA00023012"/>
    </source>
</evidence>
<dbReference type="PANTHER" id="PTHR24421">
    <property type="entry name" value="NITRATE/NITRITE SENSOR PROTEIN NARX-RELATED"/>
    <property type="match status" value="1"/>
</dbReference>
<dbReference type="GO" id="GO:0016301">
    <property type="term" value="F:kinase activity"/>
    <property type="evidence" value="ECO:0007669"/>
    <property type="project" value="UniProtKB-KW"/>
</dbReference>
<dbReference type="CDD" id="cd16917">
    <property type="entry name" value="HATPase_UhpB-NarQ-NarX-like"/>
    <property type="match status" value="1"/>
</dbReference>
<evidence type="ECO:0000256" key="9">
    <source>
        <dbReference type="SAM" id="Phobius"/>
    </source>
</evidence>
<sequence>MLTVRELLRSEEPEHRILRRDTYIALGVGALCAFLGAAVEHDGNALDPLGWLLLAGTVVPLAWRRLRPMPVLIVGLAFAATYHRMDYNHVAPFLASALAVYTVAAVGPRRRTLAMAGVVMAVIAVVWTQATPVAGRDMLQSSGWILAVIAFGEAVRLHHQYLAAMRERAERAERTREQEAARRVAEERVRIARDLHDLLAHSITLIGVRASVAAHLLVTDPGRLDRDAVAEALESISATCRDARADLRTTLQVLRGDDQPGSGPLPGLAGLLDLARAAETAGARVELSVDADDTLPPVVSAAAYRIVQEALTNAVRHAGPQVGIRVAVRRDGPTLSIRVADDGGPRAGAPADPAGPPGYGIAGMRERATSIGGSLAARPRSDAPGFVVTAELPAEEAVR</sequence>
<keyword evidence="5" id="KW-0547">Nucleotide-binding</keyword>
<comment type="catalytic activity">
    <reaction evidence="1">
        <text>ATP + protein L-histidine = ADP + protein N-phospho-L-histidine.</text>
        <dbReference type="EC" id="2.7.13.3"/>
    </reaction>
</comment>
<dbReference type="InterPro" id="IPR011712">
    <property type="entry name" value="Sig_transdc_His_kin_sub3_dim/P"/>
</dbReference>
<dbReference type="Gene3D" id="1.20.5.1930">
    <property type="match status" value="1"/>
</dbReference>
<organism evidence="11 12">
    <name type="scientific">Streptomyces litchfieldiae</name>
    <dbReference type="NCBI Taxonomy" id="3075543"/>
    <lineage>
        <taxon>Bacteria</taxon>
        <taxon>Bacillati</taxon>
        <taxon>Actinomycetota</taxon>
        <taxon>Actinomycetes</taxon>
        <taxon>Kitasatosporales</taxon>
        <taxon>Streptomycetaceae</taxon>
        <taxon>Streptomyces</taxon>
    </lineage>
</organism>
<dbReference type="RefSeq" id="WP_311706391.1">
    <property type="nucleotide sequence ID" value="NZ_JAVREL010000013.1"/>
</dbReference>
<dbReference type="InterPro" id="IPR036890">
    <property type="entry name" value="HATPase_C_sf"/>
</dbReference>
<dbReference type="EC" id="2.7.13.3" evidence="2"/>
<feature type="transmembrane region" description="Helical" evidence="9">
    <location>
        <begin position="113"/>
        <end position="130"/>
    </location>
</feature>
<feature type="transmembrane region" description="Helical" evidence="9">
    <location>
        <begin position="90"/>
        <end position="106"/>
    </location>
</feature>
<proteinExistence type="predicted"/>
<keyword evidence="12" id="KW-1185">Reference proteome</keyword>
<protein>
    <recommendedName>
        <fullName evidence="2">histidine kinase</fullName>
        <ecNumber evidence="2">2.7.13.3</ecNumber>
    </recommendedName>
</protein>
<keyword evidence="9" id="KW-0812">Transmembrane</keyword>
<keyword evidence="8" id="KW-0902">Two-component regulatory system</keyword>
<dbReference type="SMART" id="SM00387">
    <property type="entry name" value="HATPase_c"/>
    <property type="match status" value="1"/>
</dbReference>
<evidence type="ECO:0000259" key="10">
    <source>
        <dbReference type="SMART" id="SM00387"/>
    </source>
</evidence>
<dbReference type="Pfam" id="PF23539">
    <property type="entry name" value="DUF7134"/>
    <property type="match status" value="1"/>
</dbReference>